<evidence type="ECO:0000256" key="3">
    <source>
        <dbReference type="ARBA" id="ARBA00022670"/>
    </source>
</evidence>
<sequence>MRKVIALFAFLLVILGSFAVSKADEGMWLLSNLPVKELQSKYNFTPTAQWVETVQLSSARLPNCSASFVSSNGLVMTNGHCAEEAVQALSTPQNNFYEKGFYAKTLADERKTGLNLKVLVSVEARGAQKPGLICEEVVLYQGGQYNSYCYKVYDDVRLVFATEKNAWFFGGDADNFEYPRFTLDVSFLRAYENDKPASTPNHFRWSKSGAKEGELIFVSGHPGSTKRLLTPEALVTERDTKVPFLLDMFRRREITTQQFMLRSRENERIAKSDLFSWQNARKLYVGKIRGLHDPRLMDGKLDFANKVLSDNSIDPAIQQKFREGRDMVADTQKAIRDLYPAVVFLLSGQAFDSRLFGYAQSIVSGDKEMAKAVLEARAGEPSLNLEYEEAKLADSITHFVEVLGVDDLTVQDLLFRYHRRPSDVARLFVQGTKLSDINQHTLIVQELAVSGTFPTGDLMVGLAQLVQRASADYANEWRAALIKERQGYAKISEALFAIYGTSVYPDATFTLRLSFGTVSGYAENGKQLNSFTTLGEAFDHAVEFGNSGDHQLPDSWVKSTKLLKLTTPLNFVSNLDITGGNSGSPVFNKDLEIVGIVFDSNIQGLVSDYDFKYDQRARSISVHSAGILEVLAKIYGANRLVRELTR</sequence>
<comment type="function">
    <text evidence="6">Catalyzes the removal of dipeptides from the N-terminus of oligopeptides.</text>
</comment>
<comment type="similarity">
    <text evidence="1 6">Belongs to the peptidase S46 family.</text>
</comment>
<evidence type="ECO:0000256" key="2">
    <source>
        <dbReference type="ARBA" id="ARBA00022438"/>
    </source>
</evidence>
<evidence type="ECO:0000256" key="4">
    <source>
        <dbReference type="ARBA" id="ARBA00022729"/>
    </source>
</evidence>
<comment type="caution">
    <text evidence="7">The sequence shown here is derived from an EMBL/GenBank/DDBJ whole genome shotgun (WGS) entry which is preliminary data.</text>
</comment>
<dbReference type="GO" id="GO:0006508">
    <property type="term" value="P:proteolysis"/>
    <property type="evidence" value="ECO:0007669"/>
    <property type="project" value="UniProtKB-KW"/>
</dbReference>
<evidence type="ECO:0000256" key="1">
    <source>
        <dbReference type="ARBA" id="ARBA00010491"/>
    </source>
</evidence>
<dbReference type="PANTHER" id="PTHR38469:SF1">
    <property type="entry name" value="PERIPLASMIC PEPTIDASE SUBFAMILY S1B"/>
    <property type="match status" value="1"/>
</dbReference>
<evidence type="ECO:0000313" key="8">
    <source>
        <dbReference type="Proteomes" id="UP000034032"/>
    </source>
</evidence>
<dbReference type="Gene3D" id="2.40.10.10">
    <property type="entry name" value="Trypsin-like serine proteases"/>
    <property type="match status" value="1"/>
</dbReference>
<proteinExistence type="inferred from homology"/>
<name>A0A0G1KCC5_9BACT</name>
<dbReference type="InterPro" id="IPR043504">
    <property type="entry name" value="Peptidase_S1_PA_chymotrypsin"/>
</dbReference>
<keyword evidence="2 6" id="KW-0031">Aminopeptidase</keyword>
<keyword evidence="6" id="KW-0720">Serine protease</keyword>
<evidence type="ECO:0000313" key="7">
    <source>
        <dbReference type="EMBL" id="KKT81248.1"/>
    </source>
</evidence>
<evidence type="ECO:0000256" key="5">
    <source>
        <dbReference type="ARBA" id="ARBA00022801"/>
    </source>
</evidence>
<protein>
    <recommendedName>
        <fullName evidence="6">Dipeptidyl-peptidase</fullName>
        <ecNumber evidence="6">3.4.14.-</ecNumber>
    </recommendedName>
</protein>
<dbReference type="PATRIC" id="fig|1619025.3.peg.842"/>
<dbReference type="EMBL" id="LCJR01000023">
    <property type="protein sequence ID" value="KKT81248.1"/>
    <property type="molecule type" value="Genomic_DNA"/>
</dbReference>
<reference evidence="7 8" key="1">
    <citation type="journal article" date="2015" name="Nature">
        <title>rRNA introns, odd ribosomes, and small enigmatic genomes across a large radiation of phyla.</title>
        <authorList>
            <person name="Brown C.T."/>
            <person name="Hug L.A."/>
            <person name="Thomas B.C."/>
            <person name="Sharon I."/>
            <person name="Castelle C.J."/>
            <person name="Singh A."/>
            <person name="Wilkins M.J."/>
            <person name="Williams K.H."/>
            <person name="Banfield J.F."/>
        </authorList>
    </citation>
    <scope>NUCLEOTIDE SEQUENCE [LARGE SCALE GENOMIC DNA]</scope>
</reference>
<dbReference type="GO" id="GO:0008239">
    <property type="term" value="F:dipeptidyl-peptidase activity"/>
    <property type="evidence" value="ECO:0007669"/>
    <property type="project" value="UniProtKB-UniRule"/>
</dbReference>
<dbReference type="InterPro" id="IPR019500">
    <property type="entry name" value="Pep_S46"/>
</dbReference>
<dbReference type="Proteomes" id="UP000034032">
    <property type="component" value="Unassembled WGS sequence"/>
</dbReference>
<dbReference type="GO" id="GO:0043171">
    <property type="term" value="P:peptide catabolic process"/>
    <property type="evidence" value="ECO:0007669"/>
    <property type="project" value="UniProtKB-UniRule"/>
</dbReference>
<dbReference type="InterPro" id="IPR009003">
    <property type="entry name" value="Peptidase_S1_PA"/>
</dbReference>
<organism evidence="7 8">
    <name type="scientific">Candidatus Yanofskybacteria bacterium GW2011_GWA2_44_9</name>
    <dbReference type="NCBI Taxonomy" id="1619025"/>
    <lineage>
        <taxon>Bacteria</taxon>
        <taxon>Candidatus Yanofskyibacteriota</taxon>
    </lineage>
</organism>
<evidence type="ECO:0000256" key="6">
    <source>
        <dbReference type="RuleBase" id="RU366067"/>
    </source>
</evidence>
<keyword evidence="3 6" id="KW-0645">Protease</keyword>
<accession>A0A0G1KCC5</accession>
<dbReference type="SUPFAM" id="SSF50494">
    <property type="entry name" value="Trypsin-like serine proteases"/>
    <property type="match status" value="1"/>
</dbReference>
<dbReference type="AlphaFoldDB" id="A0A0G1KCC5"/>
<dbReference type="GO" id="GO:0070009">
    <property type="term" value="F:serine-type aminopeptidase activity"/>
    <property type="evidence" value="ECO:0007669"/>
    <property type="project" value="UniProtKB-UniRule"/>
</dbReference>
<dbReference type="EC" id="3.4.14.-" evidence="6"/>
<dbReference type="Pfam" id="PF10459">
    <property type="entry name" value="Peptidase_S46"/>
    <property type="match status" value="2"/>
</dbReference>
<gene>
    <name evidence="7" type="ORF">UW79_C0023G0021</name>
</gene>
<keyword evidence="5 6" id="KW-0378">Hydrolase</keyword>
<keyword evidence="4" id="KW-0732">Signal</keyword>
<dbReference type="PANTHER" id="PTHR38469">
    <property type="entry name" value="PERIPLASMIC PEPTIDASE SUBFAMILY S1B"/>
    <property type="match status" value="1"/>
</dbReference>